<name>A0A6J2IRB3_9PASS</name>
<evidence type="ECO:0000256" key="1">
    <source>
        <dbReference type="SAM" id="MobiDB-lite"/>
    </source>
</evidence>
<dbReference type="Proteomes" id="UP000504627">
    <property type="component" value="Unplaced"/>
</dbReference>
<accession>A0A6J2IRB3</accession>
<organism evidence="2 3">
    <name type="scientific">Pipra filicauda</name>
    <name type="common">Wire-tailed manakin</name>
    <dbReference type="NCBI Taxonomy" id="649802"/>
    <lineage>
        <taxon>Eukaryota</taxon>
        <taxon>Metazoa</taxon>
        <taxon>Chordata</taxon>
        <taxon>Craniata</taxon>
        <taxon>Vertebrata</taxon>
        <taxon>Euteleostomi</taxon>
        <taxon>Archelosauria</taxon>
        <taxon>Archosauria</taxon>
        <taxon>Dinosauria</taxon>
        <taxon>Saurischia</taxon>
        <taxon>Theropoda</taxon>
        <taxon>Coelurosauria</taxon>
        <taxon>Aves</taxon>
        <taxon>Neognathae</taxon>
        <taxon>Neoaves</taxon>
        <taxon>Telluraves</taxon>
        <taxon>Australaves</taxon>
        <taxon>Passeriformes</taxon>
        <taxon>Pipridae</taxon>
        <taxon>Pipra</taxon>
    </lineage>
</organism>
<dbReference type="GeneID" id="114001377"/>
<keyword evidence="2" id="KW-1185">Reference proteome</keyword>
<gene>
    <name evidence="3" type="primary">LOC114001377</name>
</gene>
<dbReference type="RefSeq" id="XP_027602291.2">
    <property type="nucleotide sequence ID" value="XM_027746490.2"/>
</dbReference>
<dbReference type="InParanoid" id="A0A6J2IRB3"/>
<evidence type="ECO:0000313" key="3">
    <source>
        <dbReference type="RefSeq" id="XP_027602291.2"/>
    </source>
</evidence>
<proteinExistence type="predicted"/>
<dbReference type="AlphaFoldDB" id="A0A6J2IRB3"/>
<sequence length="240" mass="26821">MEGPASVLCLRTCYIKHCKPLRATDNPPELGQSHLSRSCSCSHRMVQKRHSNTVSKCALPIIPEYPGFQDIKLSRNYVGIPAFNQLFQDLERGKNSSSQLNDFSRRPSLAHCLGSSRRGSLEGPLTTSTAFHDKPLQEYFNERLLELGSYGSKRSNRKAKAVGDENPQRGSRRRSSCSAVLVTGQDREGSCVPANQDSQKGIQWNGQDKIQNVLKLYKSDCLDILTMHITAPLEVFVQKK</sequence>
<reference evidence="3" key="1">
    <citation type="submission" date="2025-08" db="UniProtKB">
        <authorList>
            <consortium name="RefSeq"/>
        </authorList>
    </citation>
    <scope>IDENTIFICATION</scope>
    <source>
        <tissue evidence="3">Muscle</tissue>
    </source>
</reference>
<evidence type="ECO:0000313" key="2">
    <source>
        <dbReference type="Proteomes" id="UP000504627"/>
    </source>
</evidence>
<feature type="region of interest" description="Disordered" evidence="1">
    <location>
        <begin position="155"/>
        <end position="177"/>
    </location>
</feature>
<protein>
    <submittedName>
        <fullName evidence="3">Uncharacterized protein LOC114001377</fullName>
    </submittedName>
</protein>